<name>A0AA96RJW8_9BACL</name>
<gene>
    <name evidence="1" type="ORF">MJB10_21750</name>
</gene>
<reference evidence="1" key="1">
    <citation type="submission" date="2022-02" db="EMBL/GenBank/DDBJ databases">
        <title>Paenibacillus sp. MBLB1832 Whole Genome Shotgun Sequencing.</title>
        <authorList>
            <person name="Hwang C.Y."/>
            <person name="Cho E.-S."/>
            <person name="Seo M.-J."/>
        </authorList>
    </citation>
    <scope>NUCLEOTIDE SEQUENCE</scope>
    <source>
        <strain evidence="1">MBLB1832</strain>
    </source>
</reference>
<organism evidence="1 2">
    <name type="scientific">Paenibacillus roseopurpureus</name>
    <dbReference type="NCBI Taxonomy" id="2918901"/>
    <lineage>
        <taxon>Bacteria</taxon>
        <taxon>Bacillati</taxon>
        <taxon>Bacillota</taxon>
        <taxon>Bacilli</taxon>
        <taxon>Bacillales</taxon>
        <taxon>Paenibacillaceae</taxon>
        <taxon>Paenibacillus</taxon>
    </lineage>
</organism>
<proteinExistence type="predicted"/>
<dbReference type="KEGG" id="proo:MJB10_21750"/>
<keyword evidence="2" id="KW-1185">Reference proteome</keyword>
<dbReference type="InterPro" id="IPR032585">
    <property type="entry name" value="DUF4912"/>
</dbReference>
<evidence type="ECO:0000313" key="1">
    <source>
        <dbReference type="EMBL" id="WNR43699.1"/>
    </source>
</evidence>
<dbReference type="Proteomes" id="UP001304650">
    <property type="component" value="Chromosome"/>
</dbReference>
<dbReference type="Pfam" id="PF16258">
    <property type="entry name" value="DUF4912"/>
    <property type="match status" value="1"/>
</dbReference>
<dbReference type="AlphaFoldDB" id="A0AA96RJW8"/>
<protein>
    <submittedName>
        <fullName evidence="1">DUF4912 domain-containing protein</fullName>
    </submittedName>
</protein>
<evidence type="ECO:0000313" key="2">
    <source>
        <dbReference type="Proteomes" id="UP001304650"/>
    </source>
</evidence>
<accession>A0AA96RJW8</accession>
<dbReference type="EMBL" id="CP130319">
    <property type="protein sequence ID" value="WNR43699.1"/>
    <property type="molecule type" value="Genomic_DNA"/>
</dbReference>
<sequence>MLAWFSFVFPYALEKVSLISIQSPLFQIDRDTLHFLVRSPSTQFIYWQLSSSKQRLLKEHYDKDWRELSPALRFHTFSDDLDAENTDDPAIGSILELPLPQGESCFIGGLCPGRTYYASLGIHNEQGQFLPLLHSNTIETPTGDWRETSSAVGVVSPYIYLPATLVVKQRTPDAHAYFSAYSVYVPKPAYSLDTESGGDT</sequence>
<dbReference type="RefSeq" id="WP_314798352.1">
    <property type="nucleotide sequence ID" value="NZ_CP130319.1"/>
</dbReference>